<protein>
    <recommendedName>
        <fullName evidence="6">EamA domain-containing protein</fullName>
    </recommendedName>
</protein>
<evidence type="ECO:0000313" key="8">
    <source>
        <dbReference type="Proteomes" id="UP000567179"/>
    </source>
</evidence>
<feature type="transmembrane region" description="Helical" evidence="5">
    <location>
        <begin position="291"/>
        <end position="314"/>
    </location>
</feature>
<organism evidence="7 8">
    <name type="scientific">Psilocybe cf. subviscida</name>
    <dbReference type="NCBI Taxonomy" id="2480587"/>
    <lineage>
        <taxon>Eukaryota</taxon>
        <taxon>Fungi</taxon>
        <taxon>Dikarya</taxon>
        <taxon>Basidiomycota</taxon>
        <taxon>Agaricomycotina</taxon>
        <taxon>Agaricomycetes</taxon>
        <taxon>Agaricomycetidae</taxon>
        <taxon>Agaricales</taxon>
        <taxon>Agaricineae</taxon>
        <taxon>Strophariaceae</taxon>
        <taxon>Psilocybe</taxon>
    </lineage>
</organism>
<comment type="caution">
    <text evidence="7">The sequence shown here is derived from an EMBL/GenBank/DDBJ whole genome shotgun (WGS) entry which is preliminary data.</text>
</comment>
<keyword evidence="4 5" id="KW-0472">Membrane</keyword>
<name>A0A8H5AWR9_9AGAR</name>
<feature type="transmembrane region" description="Helical" evidence="5">
    <location>
        <begin position="181"/>
        <end position="205"/>
    </location>
</feature>
<sequence length="417" mass="45610">MPRSPTSPPPSTLIQTFEMATISGDTTPAAPSQLVSGAASESLHSSRRKEYITGVVLLLIVVLLWTSSNFLTQDLYEGGFNKPFLVTYMTTSSFSLYLLPYLMRLFWRRKSATKPPGSNIDYQPLARDDQDTEVVTHLQRSDGLPVRPLQPLTDKETAHLAFAFCLVWFIANWSVNASLSYTSVASATILSSMSGFFTLAIGRIFRVEKLTLLKIGAVCTSFIGVILVSVSDLNSNQPAGPTLRPTLQNTSINSRATLGDILALISAVFYAIYVILLKVRIKSESRIDMQLFFGFVGLFNIIGCWPIGVVLHFSGIEVFELPHSRAALSAILINMAITLSSDYLYVIAMLKTTPLLVTIGLSLTIPVAVVGDFLRQRPTELQVLGGASLVLLSFIAIGFEDSSEDDEVRISLEGQEP</sequence>
<dbReference type="PANTHER" id="PTHR23051:SF0">
    <property type="entry name" value="SOLUTE CARRIER FAMILY 35 MEMBER F5"/>
    <property type="match status" value="1"/>
</dbReference>
<feature type="transmembrane region" description="Helical" evidence="5">
    <location>
        <begin position="83"/>
        <end position="102"/>
    </location>
</feature>
<keyword evidence="8" id="KW-1185">Reference proteome</keyword>
<feature type="transmembrane region" description="Helical" evidence="5">
    <location>
        <begin position="157"/>
        <end position="175"/>
    </location>
</feature>
<keyword evidence="2 5" id="KW-0812">Transmembrane</keyword>
<evidence type="ECO:0000313" key="7">
    <source>
        <dbReference type="EMBL" id="KAF5312500.1"/>
    </source>
</evidence>
<evidence type="ECO:0000256" key="2">
    <source>
        <dbReference type="ARBA" id="ARBA00022692"/>
    </source>
</evidence>
<accession>A0A8H5AWR9</accession>
<feature type="domain" description="EamA" evidence="6">
    <location>
        <begin position="152"/>
        <end position="229"/>
    </location>
</feature>
<feature type="transmembrane region" description="Helical" evidence="5">
    <location>
        <begin position="261"/>
        <end position="279"/>
    </location>
</feature>
<gene>
    <name evidence="7" type="ORF">D9619_003256</name>
</gene>
<dbReference type="OrthoDB" id="1436450at2759"/>
<dbReference type="EMBL" id="JAACJJ010000056">
    <property type="protein sequence ID" value="KAF5312500.1"/>
    <property type="molecule type" value="Genomic_DNA"/>
</dbReference>
<dbReference type="InterPro" id="IPR000620">
    <property type="entry name" value="EamA_dom"/>
</dbReference>
<dbReference type="PANTHER" id="PTHR23051">
    <property type="entry name" value="SOLUTE CARRIER FAMILY 35, MEMBER F5"/>
    <property type="match status" value="1"/>
</dbReference>
<evidence type="ECO:0000256" key="4">
    <source>
        <dbReference type="ARBA" id="ARBA00023136"/>
    </source>
</evidence>
<evidence type="ECO:0000259" key="6">
    <source>
        <dbReference type="Pfam" id="PF00892"/>
    </source>
</evidence>
<proteinExistence type="predicted"/>
<feature type="transmembrane region" description="Helical" evidence="5">
    <location>
        <begin position="51"/>
        <end position="71"/>
    </location>
</feature>
<dbReference type="Pfam" id="PF00892">
    <property type="entry name" value="EamA"/>
    <property type="match status" value="1"/>
</dbReference>
<evidence type="ECO:0000256" key="3">
    <source>
        <dbReference type="ARBA" id="ARBA00022989"/>
    </source>
</evidence>
<dbReference type="SUPFAM" id="SSF103481">
    <property type="entry name" value="Multidrug resistance efflux transporter EmrE"/>
    <property type="match status" value="1"/>
</dbReference>
<dbReference type="GO" id="GO:0000329">
    <property type="term" value="C:fungal-type vacuole membrane"/>
    <property type="evidence" value="ECO:0007669"/>
    <property type="project" value="TreeGrafter"/>
</dbReference>
<evidence type="ECO:0000256" key="5">
    <source>
        <dbReference type="SAM" id="Phobius"/>
    </source>
</evidence>
<feature type="transmembrane region" description="Helical" evidence="5">
    <location>
        <begin position="355"/>
        <end position="375"/>
    </location>
</feature>
<evidence type="ECO:0000256" key="1">
    <source>
        <dbReference type="ARBA" id="ARBA00004141"/>
    </source>
</evidence>
<dbReference type="Proteomes" id="UP000567179">
    <property type="component" value="Unassembled WGS sequence"/>
</dbReference>
<comment type="subcellular location">
    <subcellularLocation>
        <location evidence="1">Membrane</location>
        <topology evidence="1">Multi-pass membrane protein</topology>
    </subcellularLocation>
</comment>
<dbReference type="InterPro" id="IPR037185">
    <property type="entry name" value="EmrE-like"/>
</dbReference>
<dbReference type="AlphaFoldDB" id="A0A8H5AWR9"/>
<feature type="transmembrane region" description="Helical" evidence="5">
    <location>
        <begin position="212"/>
        <end position="231"/>
    </location>
</feature>
<keyword evidence="3 5" id="KW-1133">Transmembrane helix</keyword>
<reference evidence="7 8" key="1">
    <citation type="journal article" date="2020" name="ISME J.">
        <title>Uncovering the hidden diversity of litter-decomposition mechanisms in mushroom-forming fungi.</title>
        <authorList>
            <person name="Floudas D."/>
            <person name="Bentzer J."/>
            <person name="Ahren D."/>
            <person name="Johansson T."/>
            <person name="Persson P."/>
            <person name="Tunlid A."/>
        </authorList>
    </citation>
    <scope>NUCLEOTIDE SEQUENCE [LARGE SCALE GENOMIC DNA]</scope>
    <source>
        <strain evidence="7 8">CBS 101986</strain>
    </source>
</reference>
<feature type="transmembrane region" description="Helical" evidence="5">
    <location>
        <begin position="326"/>
        <end position="348"/>
    </location>
</feature>